<comment type="caution">
    <text evidence="1">The sequence shown here is derived from an EMBL/GenBank/DDBJ whole genome shotgun (WGS) entry which is preliminary data.</text>
</comment>
<proteinExistence type="predicted"/>
<gene>
    <name evidence="1" type="ORF">BDW59DRAFT_178849</name>
</gene>
<dbReference type="EMBL" id="JBFXLS010000020">
    <property type="protein sequence ID" value="KAL2828495.1"/>
    <property type="molecule type" value="Genomic_DNA"/>
</dbReference>
<evidence type="ECO:0000313" key="2">
    <source>
        <dbReference type="Proteomes" id="UP001610335"/>
    </source>
</evidence>
<name>A0ABR4IL96_9EURO</name>
<sequence>MSGEEELDDWQPVRQYVDHLGHPVIYSTVPLDTDHENLRDYLLHLFWNDEVLPQFEIYSYNSPGALACIEHNRREIAFRKQQHRDTPVGRCILLRSHSYRLGFRQDWNVLHEAGEGPDVVCFNRCFSSTRSEVDEVQSVTYQGALLPEAFELSAERVTVQTDISQISSLRYLSQRPGLSEEQLRQQISHQTAVGGFSLDSAFHISHDAGILTITNTPETAEPDLQYLVHAPFLSHLPDITTLALIESTARLFTAAFLYHLPAPKRVNFKFTVPESTSWSAILPAHHNALTNHQTKFPLGARHIFSSDPGTNEPPAAHRVTPQSSDGMIEAVSSNLKDPYTVFAVVLDRATFVNEAGIYFYISGYSNHGERRPFDPKPHPDDTEVWRSPGIADAARRLGTLVGEEEGGAGGEAG</sequence>
<protein>
    <submittedName>
        <fullName evidence="1">Uncharacterized protein</fullName>
    </submittedName>
</protein>
<reference evidence="1 2" key="1">
    <citation type="submission" date="2024-07" db="EMBL/GenBank/DDBJ databases">
        <title>Section-level genome sequencing and comparative genomics of Aspergillus sections Usti and Cavernicolus.</title>
        <authorList>
            <consortium name="Lawrence Berkeley National Laboratory"/>
            <person name="Nybo J.L."/>
            <person name="Vesth T.C."/>
            <person name="Theobald S."/>
            <person name="Frisvad J.C."/>
            <person name="Larsen T.O."/>
            <person name="Kjaerboelling I."/>
            <person name="Rothschild-Mancinelli K."/>
            <person name="Lyhne E.K."/>
            <person name="Kogle M.E."/>
            <person name="Barry K."/>
            <person name="Clum A."/>
            <person name="Na H."/>
            <person name="Ledsgaard L."/>
            <person name="Lin J."/>
            <person name="Lipzen A."/>
            <person name="Kuo A."/>
            <person name="Riley R."/>
            <person name="Mondo S."/>
            <person name="LaButti K."/>
            <person name="Haridas S."/>
            <person name="Pangalinan J."/>
            <person name="Salamov A.A."/>
            <person name="Simmons B.A."/>
            <person name="Magnuson J.K."/>
            <person name="Chen J."/>
            <person name="Drula E."/>
            <person name="Henrissat B."/>
            <person name="Wiebenga A."/>
            <person name="Lubbers R.J."/>
            <person name="Gomes A.C."/>
            <person name="Makela M.R."/>
            <person name="Stajich J."/>
            <person name="Grigoriev I.V."/>
            <person name="Mortensen U.H."/>
            <person name="De vries R.P."/>
            <person name="Baker S.E."/>
            <person name="Andersen M.R."/>
        </authorList>
    </citation>
    <scope>NUCLEOTIDE SEQUENCE [LARGE SCALE GENOMIC DNA]</scope>
    <source>
        <strain evidence="1 2">CBS 600.67</strain>
    </source>
</reference>
<dbReference type="Proteomes" id="UP001610335">
    <property type="component" value="Unassembled WGS sequence"/>
</dbReference>
<evidence type="ECO:0000313" key="1">
    <source>
        <dbReference type="EMBL" id="KAL2828495.1"/>
    </source>
</evidence>
<organism evidence="1 2">
    <name type="scientific">Aspergillus cavernicola</name>
    <dbReference type="NCBI Taxonomy" id="176166"/>
    <lineage>
        <taxon>Eukaryota</taxon>
        <taxon>Fungi</taxon>
        <taxon>Dikarya</taxon>
        <taxon>Ascomycota</taxon>
        <taxon>Pezizomycotina</taxon>
        <taxon>Eurotiomycetes</taxon>
        <taxon>Eurotiomycetidae</taxon>
        <taxon>Eurotiales</taxon>
        <taxon>Aspergillaceae</taxon>
        <taxon>Aspergillus</taxon>
        <taxon>Aspergillus subgen. Nidulantes</taxon>
    </lineage>
</organism>
<accession>A0ABR4IL96</accession>
<keyword evidence="2" id="KW-1185">Reference proteome</keyword>